<dbReference type="OrthoDB" id="445556at2759"/>
<organism evidence="4 5">
    <name type="scientific">Symbiodinium microadriaticum</name>
    <name type="common">Dinoflagellate</name>
    <name type="synonym">Zooxanthella microadriatica</name>
    <dbReference type="NCBI Taxonomy" id="2951"/>
    <lineage>
        <taxon>Eukaryota</taxon>
        <taxon>Sar</taxon>
        <taxon>Alveolata</taxon>
        <taxon>Dinophyceae</taxon>
        <taxon>Suessiales</taxon>
        <taxon>Symbiodiniaceae</taxon>
        <taxon>Symbiodinium</taxon>
    </lineage>
</organism>
<evidence type="ECO:0000256" key="2">
    <source>
        <dbReference type="SAM" id="MobiDB-lite"/>
    </source>
</evidence>
<dbReference type="AlphaFoldDB" id="A0A1Q9ETA3"/>
<accession>A0A1Q9ETA3</accession>
<evidence type="ECO:0000313" key="4">
    <source>
        <dbReference type="EMBL" id="OLQ10645.1"/>
    </source>
</evidence>
<keyword evidence="5" id="KW-1185">Reference proteome</keyword>
<dbReference type="GO" id="GO:0042026">
    <property type="term" value="P:protein refolding"/>
    <property type="evidence" value="ECO:0007669"/>
    <property type="project" value="TreeGrafter"/>
</dbReference>
<dbReference type="InterPro" id="IPR036869">
    <property type="entry name" value="J_dom_sf"/>
</dbReference>
<proteinExistence type="predicted"/>
<name>A0A1Q9ETA3_SYMMI</name>
<keyword evidence="1" id="KW-0143">Chaperone</keyword>
<feature type="domain" description="J" evidence="3">
    <location>
        <begin position="121"/>
        <end position="183"/>
    </location>
</feature>
<evidence type="ECO:0000259" key="3">
    <source>
        <dbReference type="PROSITE" id="PS50076"/>
    </source>
</evidence>
<dbReference type="CDD" id="cd06257">
    <property type="entry name" value="DnaJ"/>
    <property type="match status" value="1"/>
</dbReference>
<dbReference type="Proteomes" id="UP000186817">
    <property type="component" value="Unassembled WGS sequence"/>
</dbReference>
<dbReference type="PROSITE" id="PS50076">
    <property type="entry name" value="DNAJ_2"/>
    <property type="match status" value="1"/>
</dbReference>
<reference evidence="4 5" key="1">
    <citation type="submission" date="2016-02" db="EMBL/GenBank/DDBJ databases">
        <title>Genome analysis of coral dinoflagellate symbionts highlights evolutionary adaptations to a symbiotic lifestyle.</title>
        <authorList>
            <person name="Aranda M."/>
            <person name="Li Y."/>
            <person name="Liew Y.J."/>
            <person name="Baumgarten S."/>
            <person name="Simakov O."/>
            <person name="Wilson M."/>
            <person name="Piel J."/>
            <person name="Ashoor H."/>
            <person name="Bougouffa S."/>
            <person name="Bajic V.B."/>
            <person name="Ryu T."/>
            <person name="Ravasi T."/>
            <person name="Bayer T."/>
            <person name="Micklem G."/>
            <person name="Kim H."/>
            <person name="Bhak J."/>
            <person name="Lajeunesse T.C."/>
            <person name="Voolstra C.R."/>
        </authorList>
    </citation>
    <scope>NUCLEOTIDE SEQUENCE [LARGE SCALE GENOMIC DNA]</scope>
    <source>
        <strain evidence="4 5">CCMP2467</strain>
    </source>
</reference>
<dbReference type="EMBL" id="LSRX01000074">
    <property type="protein sequence ID" value="OLQ10645.1"/>
    <property type="molecule type" value="Genomic_DNA"/>
</dbReference>
<feature type="compositionally biased region" description="Basic and acidic residues" evidence="2">
    <location>
        <begin position="259"/>
        <end position="277"/>
    </location>
</feature>
<feature type="region of interest" description="Disordered" evidence="2">
    <location>
        <begin position="222"/>
        <end position="318"/>
    </location>
</feature>
<dbReference type="Gene3D" id="1.10.287.110">
    <property type="entry name" value="DnaJ domain"/>
    <property type="match status" value="1"/>
</dbReference>
<gene>
    <name evidence="4" type="primary">dnaJ</name>
    <name evidence="4" type="ORF">AK812_SmicGene5613</name>
</gene>
<sequence length="358" mass="40932">MAQYSNMGLPETILKYWAALGFNMLGDDREWKNGREEMFEVEMAAALGVTLLGCHLAKETLAWFPGLRVCGVWPPASQAYACGSRMVGISSPQSACSIFVSHCRPYSRTPERMLRRAQGRDPFTVLGVESSATRDEVKKAFRERIRKAHPDAGGSTEEFKQVREAYQEALTRVGFHVSGDDSRTGEGATRTNAQGWSIRDFYKWRREQVQQEKHVWEQDAEARSQHWWSSKGTRAQQRDRAATAAEEPPKTVRAQNPRMRREDRLRKKQKLQERQDESVMEWDAFLKRNKNGKDKDTFGQQKRTRPARGGPSTNDDKVVTHRSIATFEGQKRVPVFQDKGGTCYYVSPTTQRKVVLPK</sequence>
<dbReference type="PANTHER" id="PTHR43096">
    <property type="entry name" value="DNAJ HOMOLOG 1, MITOCHONDRIAL-RELATED"/>
    <property type="match status" value="1"/>
</dbReference>
<comment type="caution">
    <text evidence="4">The sequence shown here is derived from an EMBL/GenBank/DDBJ whole genome shotgun (WGS) entry which is preliminary data.</text>
</comment>
<dbReference type="Pfam" id="PF00226">
    <property type="entry name" value="DnaJ"/>
    <property type="match status" value="1"/>
</dbReference>
<protein>
    <submittedName>
        <fullName evidence="4">Chaperone protein DnaJ</fullName>
    </submittedName>
</protein>
<dbReference type="GO" id="GO:0051082">
    <property type="term" value="F:unfolded protein binding"/>
    <property type="evidence" value="ECO:0007669"/>
    <property type="project" value="TreeGrafter"/>
</dbReference>
<dbReference type="SUPFAM" id="SSF46565">
    <property type="entry name" value="Chaperone J-domain"/>
    <property type="match status" value="1"/>
</dbReference>
<evidence type="ECO:0000256" key="1">
    <source>
        <dbReference type="ARBA" id="ARBA00023186"/>
    </source>
</evidence>
<dbReference type="GO" id="GO:0005737">
    <property type="term" value="C:cytoplasm"/>
    <property type="evidence" value="ECO:0007669"/>
    <property type="project" value="TreeGrafter"/>
</dbReference>
<evidence type="ECO:0000313" key="5">
    <source>
        <dbReference type="Proteomes" id="UP000186817"/>
    </source>
</evidence>
<dbReference type="PANTHER" id="PTHR43096:SF52">
    <property type="entry name" value="DNAJ HOMOLOG 1, MITOCHONDRIAL-RELATED"/>
    <property type="match status" value="1"/>
</dbReference>
<dbReference type="InterPro" id="IPR001623">
    <property type="entry name" value="DnaJ_domain"/>
</dbReference>
<dbReference type="SMART" id="SM00271">
    <property type="entry name" value="DnaJ"/>
    <property type="match status" value="1"/>
</dbReference>